<reference evidence="1 2" key="1">
    <citation type="submission" date="2017-04" db="EMBL/GenBank/DDBJ databases">
        <title>Unexpected and diverse lifestyles within the genus Limnohabitans.</title>
        <authorList>
            <person name="Kasalicky V."/>
            <person name="Mehrshad M."/>
            <person name="Andrei S.-A."/>
            <person name="Salcher M."/>
            <person name="Kratochvilova H."/>
            <person name="Simek K."/>
            <person name="Ghai R."/>
        </authorList>
    </citation>
    <scope>NUCLEOTIDE SEQUENCE [LARGE SCALE GENOMIC DNA]</scope>
    <source>
        <strain evidence="1 2">II-B4</strain>
    </source>
</reference>
<evidence type="ECO:0000313" key="2">
    <source>
        <dbReference type="Proteomes" id="UP000250790"/>
    </source>
</evidence>
<dbReference type="Proteomes" id="UP000250790">
    <property type="component" value="Unassembled WGS sequence"/>
</dbReference>
<protein>
    <submittedName>
        <fullName evidence="1">Uncharacterized protein</fullName>
    </submittedName>
</protein>
<sequence>MMFTDDFWIWVQMPLTWIKWAKDQGLWDFITAGSGLLISAFVLGGNKKKIPEFSVHLTYSMGTGHKNYPNVLNIELRNLMDAPLVIGRPNFKFAPGVKAGRYAHGNTATGDYEIKFRPIGTDGQPIEGYSYTHVMLRHREQAYSYLPLTDEWDEQALLAAIAPKRRWGIFKTEKGLGTLFLSVVLLKDEKPRVITMAVPVIRLHKGVSAPRLGREWG</sequence>
<evidence type="ECO:0000313" key="1">
    <source>
        <dbReference type="EMBL" id="PUE53303.1"/>
    </source>
</evidence>
<gene>
    <name evidence="1" type="ORF">B9Z37_09530</name>
</gene>
<name>A0A315E6G6_9BURK</name>
<dbReference type="OrthoDB" id="8887491at2"/>
<comment type="caution">
    <text evidence="1">The sequence shown here is derived from an EMBL/GenBank/DDBJ whole genome shotgun (WGS) entry which is preliminary data.</text>
</comment>
<accession>A0A315E6G6</accession>
<dbReference type="AlphaFoldDB" id="A0A315E6G6"/>
<dbReference type="RefSeq" id="WP_108312779.1">
    <property type="nucleotide sequence ID" value="NZ_NESN01000003.1"/>
</dbReference>
<dbReference type="EMBL" id="NESN01000003">
    <property type="protein sequence ID" value="PUE53303.1"/>
    <property type="molecule type" value="Genomic_DNA"/>
</dbReference>
<keyword evidence="2" id="KW-1185">Reference proteome</keyword>
<organism evidence="1 2">
    <name type="scientific">Limnohabitans parvus II-B4</name>
    <dbReference type="NCBI Taxonomy" id="1293052"/>
    <lineage>
        <taxon>Bacteria</taxon>
        <taxon>Pseudomonadati</taxon>
        <taxon>Pseudomonadota</taxon>
        <taxon>Betaproteobacteria</taxon>
        <taxon>Burkholderiales</taxon>
        <taxon>Comamonadaceae</taxon>
        <taxon>Limnohabitans</taxon>
    </lineage>
</organism>
<proteinExistence type="predicted"/>